<organism evidence="4 5">
    <name type="scientific">Pedobacter cryoconitis</name>
    <dbReference type="NCBI Taxonomy" id="188932"/>
    <lineage>
        <taxon>Bacteria</taxon>
        <taxon>Pseudomonadati</taxon>
        <taxon>Bacteroidota</taxon>
        <taxon>Sphingobacteriia</taxon>
        <taxon>Sphingobacteriales</taxon>
        <taxon>Sphingobacteriaceae</taxon>
        <taxon>Pedobacter</taxon>
    </lineage>
</organism>
<dbReference type="GO" id="GO:0016989">
    <property type="term" value="F:sigma factor antagonist activity"/>
    <property type="evidence" value="ECO:0007669"/>
    <property type="project" value="TreeGrafter"/>
</dbReference>
<feature type="domain" description="FecR protein" evidence="2">
    <location>
        <begin position="176"/>
        <end position="271"/>
    </location>
</feature>
<feature type="domain" description="Protein FecR C-terminal" evidence="3">
    <location>
        <begin position="314"/>
        <end position="381"/>
    </location>
</feature>
<accession>A0A7W8ZRJ6</accession>
<dbReference type="EMBL" id="JACHCE010000010">
    <property type="protein sequence ID" value="MBB5638715.1"/>
    <property type="molecule type" value="Genomic_DNA"/>
</dbReference>
<dbReference type="PANTHER" id="PTHR30273:SF2">
    <property type="entry name" value="PROTEIN FECR"/>
    <property type="match status" value="1"/>
</dbReference>
<proteinExistence type="predicted"/>
<dbReference type="PANTHER" id="PTHR30273">
    <property type="entry name" value="PERIPLASMIC SIGNAL SENSOR AND SIGMA FACTOR ACTIVATOR FECR-RELATED"/>
    <property type="match status" value="1"/>
</dbReference>
<name>A0A7W8ZRJ6_9SPHI</name>
<evidence type="ECO:0000313" key="4">
    <source>
        <dbReference type="EMBL" id="MBB5638715.1"/>
    </source>
</evidence>
<keyword evidence="1" id="KW-0472">Membrane</keyword>
<dbReference type="RefSeq" id="WP_183884526.1">
    <property type="nucleotide sequence ID" value="NZ_JACHCE010000010.1"/>
</dbReference>
<dbReference type="Pfam" id="PF16344">
    <property type="entry name" value="FecR_C"/>
    <property type="match status" value="1"/>
</dbReference>
<keyword evidence="1" id="KW-1133">Transmembrane helix</keyword>
<dbReference type="Pfam" id="PF04773">
    <property type="entry name" value="FecR"/>
    <property type="match status" value="1"/>
</dbReference>
<evidence type="ECO:0000256" key="1">
    <source>
        <dbReference type="SAM" id="Phobius"/>
    </source>
</evidence>
<dbReference type="PIRSF" id="PIRSF018266">
    <property type="entry name" value="FecR"/>
    <property type="match status" value="1"/>
</dbReference>
<dbReference type="AlphaFoldDB" id="A0A7W8ZRJ6"/>
<dbReference type="FunFam" id="2.60.120.1440:FF:000001">
    <property type="entry name" value="Putative anti-sigma factor"/>
    <property type="match status" value="1"/>
</dbReference>
<gene>
    <name evidence="4" type="ORF">HDE68_004650</name>
</gene>
<keyword evidence="1" id="KW-0812">Transmembrane</keyword>
<evidence type="ECO:0000259" key="2">
    <source>
        <dbReference type="Pfam" id="PF04773"/>
    </source>
</evidence>
<protein>
    <submittedName>
        <fullName evidence="4">Ferric-dicitrate binding protein FerR (Iron transport regulator)</fullName>
    </submittedName>
</protein>
<sequence length="384" mass="42813">MDTEQFRALLARYNNNTATDQERAWVEQWYEKLYGADLISEETNLKDQLYSRVKEQISIDQPAPVQVSKFRKLYPWIAAAAILCVLFNIGLLYFNKATGSNTPQPAEMVHAAANHTIAPGSNKAILTLADGSKISLSDAGKGKLAEQAGVVVTKAANGGLIYKITGDSHTAAKYNTISTPRGGQYQLLLADGTKIWLNANSSLTFPTAFPGDSRRVSLQGEAYFEVAKDKSKAFFVKTGQTEIRVLGTHFNIMAYEDENYQHTTLLEGSVEISKGIEKSLLRPGQQARTAASSSLIRIRDIENPESVIAWKNGYFQFEKSDLHSLMRQISRWYATDVLYQGEIPRKEYSGKIPRTVNVKTLIEMLSYSGIHCRVENNKIIVSER</sequence>
<dbReference type="Gene3D" id="2.60.120.1440">
    <property type="match status" value="1"/>
</dbReference>
<dbReference type="Gene3D" id="3.55.50.30">
    <property type="match status" value="1"/>
</dbReference>
<evidence type="ECO:0000313" key="5">
    <source>
        <dbReference type="Proteomes" id="UP000537204"/>
    </source>
</evidence>
<evidence type="ECO:0000259" key="3">
    <source>
        <dbReference type="Pfam" id="PF16344"/>
    </source>
</evidence>
<comment type="caution">
    <text evidence="4">The sequence shown here is derived from an EMBL/GenBank/DDBJ whole genome shotgun (WGS) entry which is preliminary data.</text>
</comment>
<feature type="transmembrane region" description="Helical" evidence="1">
    <location>
        <begin position="73"/>
        <end position="94"/>
    </location>
</feature>
<reference evidence="4 5" key="1">
    <citation type="submission" date="2020-08" db="EMBL/GenBank/DDBJ databases">
        <title>Genomic Encyclopedia of Type Strains, Phase IV (KMG-V): Genome sequencing to study the core and pangenomes of soil and plant-associated prokaryotes.</title>
        <authorList>
            <person name="Whitman W."/>
        </authorList>
    </citation>
    <scope>NUCLEOTIDE SEQUENCE [LARGE SCALE GENOMIC DNA]</scope>
    <source>
        <strain evidence="4 5">S3M1</strain>
    </source>
</reference>
<dbReference type="InterPro" id="IPR012373">
    <property type="entry name" value="Ferrdict_sens_TM"/>
</dbReference>
<dbReference type="InterPro" id="IPR006860">
    <property type="entry name" value="FecR"/>
</dbReference>
<dbReference type="InterPro" id="IPR032508">
    <property type="entry name" value="FecR_C"/>
</dbReference>
<dbReference type="Proteomes" id="UP000537204">
    <property type="component" value="Unassembled WGS sequence"/>
</dbReference>